<sequence length="18" mass="2039">MKVSPSLLLYEIHPLALD</sequence>
<proteinExistence type="predicted"/>
<accession>A0A2P2R222</accession>
<name>A0A2P2R222_RHIMU</name>
<evidence type="ECO:0000313" key="1">
    <source>
        <dbReference type="EMBL" id="MBX73221.1"/>
    </source>
</evidence>
<dbReference type="AlphaFoldDB" id="A0A2P2R222"/>
<organism evidence="1">
    <name type="scientific">Rhizophora mucronata</name>
    <name type="common">Asiatic mangrove</name>
    <dbReference type="NCBI Taxonomy" id="61149"/>
    <lineage>
        <taxon>Eukaryota</taxon>
        <taxon>Viridiplantae</taxon>
        <taxon>Streptophyta</taxon>
        <taxon>Embryophyta</taxon>
        <taxon>Tracheophyta</taxon>
        <taxon>Spermatophyta</taxon>
        <taxon>Magnoliopsida</taxon>
        <taxon>eudicotyledons</taxon>
        <taxon>Gunneridae</taxon>
        <taxon>Pentapetalae</taxon>
        <taxon>rosids</taxon>
        <taxon>fabids</taxon>
        <taxon>Malpighiales</taxon>
        <taxon>Rhizophoraceae</taxon>
        <taxon>Rhizophora</taxon>
    </lineage>
</organism>
<dbReference type="EMBL" id="GGEC01092737">
    <property type="protein sequence ID" value="MBX73221.1"/>
    <property type="molecule type" value="Transcribed_RNA"/>
</dbReference>
<protein>
    <submittedName>
        <fullName evidence="1">Uncharacterized protein</fullName>
    </submittedName>
</protein>
<reference evidence="1" key="1">
    <citation type="submission" date="2018-02" db="EMBL/GenBank/DDBJ databases">
        <title>Rhizophora mucronata_Transcriptome.</title>
        <authorList>
            <person name="Meera S.P."/>
            <person name="Sreeshan A."/>
            <person name="Augustine A."/>
        </authorList>
    </citation>
    <scope>NUCLEOTIDE SEQUENCE</scope>
    <source>
        <tissue evidence="1">Leaf</tissue>
    </source>
</reference>